<comment type="similarity">
    <text evidence="1">Belongs to the bactofilin family.</text>
</comment>
<accession>A0A7L4ZLM5</accession>
<name>A0A7L4ZLM5_9FLAO</name>
<dbReference type="KEGG" id="kan:IMCC3317_28090"/>
<dbReference type="PANTHER" id="PTHR35024">
    <property type="entry name" value="HYPOTHETICAL CYTOSOLIC PROTEIN"/>
    <property type="match status" value="1"/>
</dbReference>
<evidence type="ECO:0000256" key="1">
    <source>
        <dbReference type="ARBA" id="ARBA00044755"/>
    </source>
</evidence>
<dbReference type="OrthoDB" id="5432602at2"/>
<protein>
    <recommendedName>
        <fullName evidence="5">Polymer-forming cytoskeletal</fullName>
    </recommendedName>
</protein>
<dbReference type="Pfam" id="PF04519">
    <property type="entry name" value="Bactofilin"/>
    <property type="match status" value="1"/>
</dbReference>
<dbReference type="PANTHER" id="PTHR35024:SF4">
    <property type="entry name" value="POLYMER-FORMING CYTOSKELETAL PROTEIN"/>
    <property type="match status" value="1"/>
</dbReference>
<dbReference type="InterPro" id="IPR007607">
    <property type="entry name" value="BacA/B"/>
</dbReference>
<dbReference type="Proteomes" id="UP000464657">
    <property type="component" value="Chromosome"/>
</dbReference>
<feature type="region of interest" description="Disordered" evidence="2">
    <location>
        <begin position="1"/>
        <end position="24"/>
    </location>
</feature>
<gene>
    <name evidence="3" type="ORF">IMCC3317_28090</name>
</gene>
<evidence type="ECO:0008006" key="5">
    <source>
        <dbReference type="Google" id="ProtNLM"/>
    </source>
</evidence>
<evidence type="ECO:0000313" key="3">
    <source>
        <dbReference type="EMBL" id="QHI37430.1"/>
    </source>
</evidence>
<dbReference type="AlphaFoldDB" id="A0A7L4ZLM5"/>
<sequence>MFSESKKKRANEAARGQSNRIGKSTNIKGDVVSQSDFRIDGKLEGSVETSGKIVIGTSGVITGKVICENADIEGRFQGELYVSNLLTLKSTAIIEGEVTVSKLSIEPGATFNATCAMKTGIKELNSSEGKKANKANKTA</sequence>
<proteinExistence type="inferred from homology"/>
<evidence type="ECO:0000313" key="4">
    <source>
        <dbReference type="Proteomes" id="UP000464657"/>
    </source>
</evidence>
<reference evidence="3 4" key="1">
    <citation type="journal article" date="2013" name="Int. J. Syst. Evol. Microbiol.">
        <title>Kordia antarctica sp. nov., isolated from Antarctic seawater.</title>
        <authorList>
            <person name="Baek K."/>
            <person name="Choi A."/>
            <person name="Kang I."/>
            <person name="Lee K."/>
            <person name="Cho J.C."/>
        </authorList>
    </citation>
    <scope>NUCLEOTIDE SEQUENCE [LARGE SCALE GENOMIC DNA]</scope>
    <source>
        <strain evidence="3 4">IMCC3317</strain>
    </source>
</reference>
<evidence type="ECO:0000256" key="2">
    <source>
        <dbReference type="SAM" id="MobiDB-lite"/>
    </source>
</evidence>
<dbReference type="RefSeq" id="WP_160130057.1">
    <property type="nucleotide sequence ID" value="NZ_CP019288.1"/>
</dbReference>
<organism evidence="3 4">
    <name type="scientific">Kordia antarctica</name>
    <dbReference type="NCBI Taxonomy" id="1218801"/>
    <lineage>
        <taxon>Bacteria</taxon>
        <taxon>Pseudomonadati</taxon>
        <taxon>Bacteroidota</taxon>
        <taxon>Flavobacteriia</taxon>
        <taxon>Flavobacteriales</taxon>
        <taxon>Flavobacteriaceae</taxon>
        <taxon>Kordia</taxon>
    </lineage>
</organism>
<keyword evidence="4" id="KW-1185">Reference proteome</keyword>
<dbReference type="EMBL" id="CP019288">
    <property type="protein sequence ID" value="QHI37430.1"/>
    <property type="molecule type" value="Genomic_DNA"/>
</dbReference>